<evidence type="ECO:0000313" key="2">
    <source>
        <dbReference type="Proteomes" id="UP001370490"/>
    </source>
</evidence>
<keyword evidence="2" id="KW-1185">Reference proteome</keyword>
<reference evidence="1 2" key="1">
    <citation type="submission" date="2023-12" db="EMBL/GenBank/DDBJ databases">
        <title>A high-quality genome assembly for Dillenia turbinata (Dilleniales).</title>
        <authorList>
            <person name="Chanderbali A."/>
        </authorList>
    </citation>
    <scope>NUCLEOTIDE SEQUENCE [LARGE SCALE GENOMIC DNA]</scope>
    <source>
        <strain evidence="1">LSX21</strain>
        <tissue evidence="1">Leaf</tissue>
    </source>
</reference>
<dbReference type="EMBL" id="JBAMMX010000012">
    <property type="protein sequence ID" value="KAK6930533.1"/>
    <property type="molecule type" value="Genomic_DNA"/>
</dbReference>
<dbReference type="Proteomes" id="UP001370490">
    <property type="component" value="Unassembled WGS sequence"/>
</dbReference>
<organism evidence="1 2">
    <name type="scientific">Dillenia turbinata</name>
    <dbReference type="NCBI Taxonomy" id="194707"/>
    <lineage>
        <taxon>Eukaryota</taxon>
        <taxon>Viridiplantae</taxon>
        <taxon>Streptophyta</taxon>
        <taxon>Embryophyta</taxon>
        <taxon>Tracheophyta</taxon>
        <taxon>Spermatophyta</taxon>
        <taxon>Magnoliopsida</taxon>
        <taxon>eudicotyledons</taxon>
        <taxon>Gunneridae</taxon>
        <taxon>Pentapetalae</taxon>
        <taxon>Dilleniales</taxon>
        <taxon>Dilleniaceae</taxon>
        <taxon>Dillenia</taxon>
    </lineage>
</organism>
<name>A0AAN8V8X0_9MAGN</name>
<evidence type="ECO:0000313" key="1">
    <source>
        <dbReference type="EMBL" id="KAK6930533.1"/>
    </source>
</evidence>
<comment type="caution">
    <text evidence="1">The sequence shown here is derived from an EMBL/GenBank/DDBJ whole genome shotgun (WGS) entry which is preliminary data.</text>
</comment>
<accession>A0AAN8V8X0</accession>
<proteinExistence type="predicted"/>
<dbReference type="PANTHER" id="PTHR37610:SF100">
    <property type="entry name" value="COPIA-LIKE POLYPROTEIN_RETROTRANSPOSON"/>
    <property type="match status" value="1"/>
</dbReference>
<dbReference type="AlphaFoldDB" id="A0AAN8V8X0"/>
<dbReference type="PANTHER" id="PTHR37610">
    <property type="entry name" value="CCHC-TYPE DOMAIN-CONTAINING PROTEIN"/>
    <property type="match status" value="1"/>
</dbReference>
<sequence length="252" mass="29563">MRKTRTKDTNSELKCGIQRNKNKAIRWRYDDKKMSAKMSKKISSGTILGDDDPGDVKGYTCINTSIALRDLVPTLKHEKENIWFLRSKKEIEQDLKSDGGTNNYSVTFNPNNLKENLNSHFLNFNDLNNPYRLDNEDNSAITLNFVINTVKSSLTFIDDTRDMWNELQDRYSQQNDPQIFQLKRTLASLTQEQDLVSVYYEKLEVLWDKLYIYDPIAGCSYKILKVLLDRYQRDSIIQFFMGLNEFYANTRD</sequence>
<gene>
    <name evidence="1" type="ORF">RJ641_004627</name>
</gene>
<protein>
    <submittedName>
        <fullName evidence="1">Retrotransposon gag domain</fullName>
    </submittedName>
</protein>